<gene>
    <name evidence="1" type="ORF">V5N11_020415</name>
</gene>
<proteinExistence type="predicted"/>
<dbReference type="SUPFAM" id="SSF56672">
    <property type="entry name" value="DNA/RNA polymerases"/>
    <property type="match status" value="1"/>
</dbReference>
<reference evidence="1 2" key="1">
    <citation type="submission" date="2024-04" db="EMBL/GenBank/DDBJ databases">
        <title>Genome assembly C_amara_ONT_v2.</title>
        <authorList>
            <person name="Yant L."/>
            <person name="Moore C."/>
            <person name="Slenker M."/>
        </authorList>
    </citation>
    <scope>NUCLEOTIDE SEQUENCE [LARGE SCALE GENOMIC DNA]</scope>
    <source>
        <tissue evidence="1">Leaf</tissue>
    </source>
</reference>
<dbReference type="EMBL" id="JBANAX010000415">
    <property type="protein sequence ID" value="KAL1209514.1"/>
    <property type="molecule type" value="Genomic_DNA"/>
</dbReference>
<comment type="caution">
    <text evidence="1">The sequence shown here is derived from an EMBL/GenBank/DDBJ whole genome shotgun (WGS) entry which is preliminary data.</text>
</comment>
<dbReference type="Proteomes" id="UP001558713">
    <property type="component" value="Unassembled WGS sequence"/>
</dbReference>
<dbReference type="PANTHER" id="PTHR11439:SF450">
    <property type="entry name" value="REVERSE TRANSCRIPTASE TY1_COPIA-TYPE DOMAIN-CONTAINING PROTEIN"/>
    <property type="match status" value="1"/>
</dbReference>
<keyword evidence="2" id="KW-1185">Reference proteome</keyword>
<dbReference type="AlphaFoldDB" id="A0ABD1B193"/>
<dbReference type="PANTHER" id="PTHR11439">
    <property type="entry name" value="GAG-POL-RELATED RETROTRANSPOSON"/>
    <property type="match status" value="1"/>
</dbReference>
<evidence type="ECO:0000313" key="1">
    <source>
        <dbReference type="EMBL" id="KAL1209514.1"/>
    </source>
</evidence>
<name>A0ABD1B193_CARAN</name>
<evidence type="ECO:0000313" key="2">
    <source>
        <dbReference type="Proteomes" id="UP001558713"/>
    </source>
</evidence>
<dbReference type="CDD" id="cd09272">
    <property type="entry name" value="RNase_HI_RT_Ty1"/>
    <property type="match status" value="1"/>
</dbReference>
<dbReference type="InterPro" id="IPR043502">
    <property type="entry name" value="DNA/RNA_pol_sf"/>
</dbReference>
<protein>
    <submittedName>
        <fullName evidence="1">Retrovirus-related Pol polyprotein from transposon RE1</fullName>
    </submittedName>
</protein>
<accession>A0ABD1B193</accession>
<sequence length="148" mass="16618">MHLPTTGHLQAVKRVLRYLAGTMTHGIFLSRNNTWSLHGFSDADWGGNTEDYVSTNAFIVYLGNQPVSWSSRKQNTVARSSIEAEYRSVANTSSEICWIHSLLDELGVPINSGPVIYCDNVGATYLCANLVFHSRMKHVALDYHFIRQ</sequence>
<organism evidence="1 2">
    <name type="scientific">Cardamine amara subsp. amara</name>
    <dbReference type="NCBI Taxonomy" id="228776"/>
    <lineage>
        <taxon>Eukaryota</taxon>
        <taxon>Viridiplantae</taxon>
        <taxon>Streptophyta</taxon>
        <taxon>Embryophyta</taxon>
        <taxon>Tracheophyta</taxon>
        <taxon>Spermatophyta</taxon>
        <taxon>Magnoliopsida</taxon>
        <taxon>eudicotyledons</taxon>
        <taxon>Gunneridae</taxon>
        <taxon>Pentapetalae</taxon>
        <taxon>rosids</taxon>
        <taxon>malvids</taxon>
        <taxon>Brassicales</taxon>
        <taxon>Brassicaceae</taxon>
        <taxon>Cardamineae</taxon>
        <taxon>Cardamine</taxon>
    </lineage>
</organism>